<dbReference type="PANTHER" id="PTHR12878:SF0">
    <property type="entry name" value="NADH DEHYDROGENASE [UBIQUINONE] 1 ALPHA SUBCOMPLEX SUBUNIT 2"/>
    <property type="match status" value="1"/>
</dbReference>
<evidence type="ECO:0000256" key="4">
    <source>
        <dbReference type="ARBA" id="ARBA00022448"/>
    </source>
</evidence>
<dbReference type="InterPro" id="IPR036249">
    <property type="entry name" value="Thioredoxin-like_sf"/>
</dbReference>
<dbReference type="SMART" id="SM00916">
    <property type="entry name" value="L51_S25_CI-B8"/>
    <property type="match status" value="1"/>
</dbReference>
<name>K8EB20_9CHLO</name>
<dbReference type="InterPro" id="IPR016464">
    <property type="entry name" value="NADH_Ub_cplx-1_asu_su-2"/>
</dbReference>
<dbReference type="PIRSF" id="PIRSF005822">
    <property type="entry name" value="NDUA2"/>
    <property type="match status" value="1"/>
</dbReference>
<keyword evidence="8" id="KW-0496">Mitochondrion</keyword>
<evidence type="ECO:0000313" key="11">
    <source>
        <dbReference type="EMBL" id="CCO15001.1"/>
    </source>
</evidence>
<evidence type="ECO:0000256" key="8">
    <source>
        <dbReference type="ARBA" id="ARBA00023128"/>
    </source>
</evidence>
<proteinExistence type="inferred from homology"/>
<comment type="subcellular location">
    <subcellularLocation>
        <location evidence="2">Mitochondrion inner membrane</location>
        <topology evidence="2">Peripheral membrane protein</topology>
        <orientation evidence="2">Matrix side</orientation>
    </subcellularLocation>
</comment>
<evidence type="ECO:0000259" key="10">
    <source>
        <dbReference type="SMART" id="SM00916"/>
    </source>
</evidence>
<dbReference type="SUPFAM" id="SSF52833">
    <property type="entry name" value="Thioredoxin-like"/>
    <property type="match status" value="1"/>
</dbReference>
<dbReference type="Pfam" id="PF05047">
    <property type="entry name" value="L51_S25_CI-B8"/>
    <property type="match status" value="1"/>
</dbReference>
<evidence type="ECO:0000256" key="9">
    <source>
        <dbReference type="ARBA" id="ARBA00023136"/>
    </source>
</evidence>
<dbReference type="PANTHER" id="PTHR12878">
    <property type="entry name" value="NADH-UBIQUINONE OXIDOREDUCTASE B8 SUBUNIT"/>
    <property type="match status" value="1"/>
</dbReference>
<evidence type="ECO:0000256" key="6">
    <source>
        <dbReference type="ARBA" id="ARBA00022792"/>
    </source>
</evidence>
<sequence>MSKAFAGLKAVHELRFHLCQTSKHSEGARNFLLKSYEKLKAASPTTPVLIREAHGVEPKLFARYDFGEEKSVALNDMSEKDIEKAVNSLLK</sequence>
<evidence type="ECO:0000256" key="5">
    <source>
        <dbReference type="ARBA" id="ARBA00022660"/>
    </source>
</evidence>
<reference evidence="11 12" key="1">
    <citation type="submission" date="2011-10" db="EMBL/GenBank/DDBJ databases">
        <authorList>
            <person name="Genoscope - CEA"/>
        </authorList>
    </citation>
    <scope>NUCLEOTIDE SEQUENCE [LARGE SCALE GENOMIC DNA]</scope>
    <source>
        <strain evidence="11 12">RCC 1105</strain>
    </source>
</reference>
<organism evidence="11 12">
    <name type="scientific">Bathycoccus prasinos</name>
    <dbReference type="NCBI Taxonomy" id="41875"/>
    <lineage>
        <taxon>Eukaryota</taxon>
        <taxon>Viridiplantae</taxon>
        <taxon>Chlorophyta</taxon>
        <taxon>Mamiellophyceae</taxon>
        <taxon>Mamiellales</taxon>
        <taxon>Bathycoccaceae</taxon>
        <taxon>Bathycoccus</taxon>
    </lineage>
</organism>
<evidence type="ECO:0000256" key="7">
    <source>
        <dbReference type="ARBA" id="ARBA00022982"/>
    </source>
</evidence>
<keyword evidence="4" id="KW-0813">Transport</keyword>
<keyword evidence="6" id="KW-0999">Mitochondrion inner membrane</keyword>
<dbReference type="Proteomes" id="UP000198341">
    <property type="component" value="Chromosome 2"/>
</dbReference>
<dbReference type="AlphaFoldDB" id="K8EB20"/>
<evidence type="ECO:0000313" key="12">
    <source>
        <dbReference type="Proteomes" id="UP000198341"/>
    </source>
</evidence>
<keyword evidence="7" id="KW-0249">Electron transport</keyword>
<feature type="domain" description="Ribosomal protein/NADH dehydrogenase" evidence="10">
    <location>
        <begin position="20"/>
        <end position="91"/>
    </location>
</feature>
<comment type="similarity">
    <text evidence="3">Belongs to the complex I NDUFA2 subunit family.</text>
</comment>
<protein>
    <submittedName>
        <fullName evidence="11">NADH-ubiquinone oxidoreductase 105 kDa subunit</fullName>
    </submittedName>
</protein>
<dbReference type="eggNOG" id="KOG3446">
    <property type="taxonomic scope" value="Eukaryota"/>
</dbReference>
<evidence type="ECO:0000256" key="3">
    <source>
        <dbReference type="ARBA" id="ARBA00008939"/>
    </source>
</evidence>
<dbReference type="Gene3D" id="3.40.30.10">
    <property type="entry name" value="Glutaredoxin"/>
    <property type="match status" value="1"/>
</dbReference>
<dbReference type="GeneID" id="19017200"/>
<evidence type="ECO:0000256" key="2">
    <source>
        <dbReference type="ARBA" id="ARBA00004443"/>
    </source>
</evidence>
<comment type="function">
    <text evidence="1">Accessory subunit of the mitochondrial membrane respiratory chain NADH dehydrogenase (Complex I), that is believed not to be involved in catalysis. Complex I functions in the transfer of electrons from NADH to the respiratory chain. The immediate electron acceptor for the enzyme is believed to be ubiquinone.</text>
</comment>
<dbReference type="STRING" id="41875.K8EB20"/>
<keyword evidence="9" id="KW-0472">Membrane</keyword>
<dbReference type="EMBL" id="FO082277">
    <property type="protein sequence ID" value="CCO15001.1"/>
    <property type="molecule type" value="Genomic_DNA"/>
</dbReference>
<dbReference type="GO" id="GO:0005743">
    <property type="term" value="C:mitochondrial inner membrane"/>
    <property type="evidence" value="ECO:0007669"/>
    <property type="project" value="UniProtKB-SubCell"/>
</dbReference>
<gene>
    <name evidence="11" type="ORF">Bathy02g00860</name>
</gene>
<dbReference type="InterPro" id="IPR007741">
    <property type="entry name" value="Ribosomal_mL43/mS25/NADH_DH"/>
</dbReference>
<dbReference type="OrthoDB" id="10250268at2759"/>
<dbReference type="KEGG" id="bpg:Bathy02g00860"/>
<accession>K8EB20</accession>
<keyword evidence="5" id="KW-0679">Respiratory chain</keyword>
<keyword evidence="12" id="KW-1185">Reference proteome</keyword>
<evidence type="ECO:0000256" key="1">
    <source>
        <dbReference type="ARBA" id="ARBA00003195"/>
    </source>
</evidence>
<dbReference type="RefSeq" id="XP_007514761.1">
    <property type="nucleotide sequence ID" value="XM_007514699.1"/>
</dbReference>